<gene>
    <name evidence="1" type="ORF">SLEP1_g24498</name>
</gene>
<reference evidence="1 2" key="1">
    <citation type="journal article" date="2021" name="Commun. Biol.">
        <title>The genome of Shorea leprosula (Dipterocarpaceae) highlights the ecological relevance of drought in aseasonal tropical rainforests.</title>
        <authorList>
            <person name="Ng K.K.S."/>
            <person name="Kobayashi M.J."/>
            <person name="Fawcett J.A."/>
            <person name="Hatakeyama M."/>
            <person name="Paape T."/>
            <person name="Ng C.H."/>
            <person name="Ang C.C."/>
            <person name="Tnah L.H."/>
            <person name="Lee C.T."/>
            <person name="Nishiyama T."/>
            <person name="Sese J."/>
            <person name="O'Brien M.J."/>
            <person name="Copetti D."/>
            <person name="Mohd Noor M.I."/>
            <person name="Ong R.C."/>
            <person name="Putra M."/>
            <person name="Sireger I.Z."/>
            <person name="Indrioko S."/>
            <person name="Kosugi Y."/>
            <person name="Izuno A."/>
            <person name="Isagi Y."/>
            <person name="Lee S.L."/>
            <person name="Shimizu K.K."/>
        </authorList>
    </citation>
    <scope>NUCLEOTIDE SEQUENCE [LARGE SCALE GENOMIC DNA]</scope>
    <source>
        <strain evidence="1">214</strain>
    </source>
</reference>
<evidence type="ECO:0000313" key="1">
    <source>
        <dbReference type="EMBL" id="GKV13498.1"/>
    </source>
</evidence>
<dbReference type="AlphaFoldDB" id="A0AAV5JM05"/>
<organism evidence="1 2">
    <name type="scientific">Rubroshorea leprosula</name>
    <dbReference type="NCBI Taxonomy" id="152421"/>
    <lineage>
        <taxon>Eukaryota</taxon>
        <taxon>Viridiplantae</taxon>
        <taxon>Streptophyta</taxon>
        <taxon>Embryophyta</taxon>
        <taxon>Tracheophyta</taxon>
        <taxon>Spermatophyta</taxon>
        <taxon>Magnoliopsida</taxon>
        <taxon>eudicotyledons</taxon>
        <taxon>Gunneridae</taxon>
        <taxon>Pentapetalae</taxon>
        <taxon>rosids</taxon>
        <taxon>malvids</taxon>
        <taxon>Malvales</taxon>
        <taxon>Dipterocarpaceae</taxon>
        <taxon>Rubroshorea</taxon>
    </lineage>
</organism>
<proteinExistence type="predicted"/>
<protein>
    <submittedName>
        <fullName evidence="1">Uncharacterized protein</fullName>
    </submittedName>
</protein>
<comment type="caution">
    <text evidence="1">The sequence shown here is derived from an EMBL/GenBank/DDBJ whole genome shotgun (WGS) entry which is preliminary data.</text>
</comment>
<name>A0AAV5JM05_9ROSI</name>
<keyword evidence="2" id="KW-1185">Reference proteome</keyword>
<evidence type="ECO:0000313" key="2">
    <source>
        <dbReference type="Proteomes" id="UP001054252"/>
    </source>
</evidence>
<accession>A0AAV5JM05</accession>
<dbReference type="Proteomes" id="UP001054252">
    <property type="component" value="Unassembled WGS sequence"/>
</dbReference>
<dbReference type="EMBL" id="BPVZ01000039">
    <property type="protein sequence ID" value="GKV13498.1"/>
    <property type="molecule type" value="Genomic_DNA"/>
</dbReference>
<sequence length="100" mass="11498">MLTHTTHRPDTQQGGPPAWICLQIEQTYPALVKWKCKELALEAAAGSTRKDLKDLAEHGIPWQRYEISEVSSSTTRMLMTQVQQLQFELMQVQEEMAKRV</sequence>